<keyword evidence="1" id="KW-0812">Transmembrane</keyword>
<comment type="caution">
    <text evidence="2">The sequence shown here is derived from an EMBL/GenBank/DDBJ whole genome shotgun (WGS) entry which is preliminary data.</text>
</comment>
<organism evidence="2 3">
    <name type="scientific">Pantoea stewartii</name>
    <dbReference type="NCBI Taxonomy" id="66269"/>
    <lineage>
        <taxon>Bacteria</taxon>
        <taxon>Pseudomonadati</taxon>
        <taxon>Pseudomonadota</taxon>
        <taxon>Gammaproteobacteria</taxon>
        <taxon>Enterobacterales</taxon>
        <taxon>Erwiniaceae</taxon>
        <taxon>Pantoea</taxon>
    </lineage>
</organism>
<proteinExistence type="predicted"/>
<evidence type="ECO:0000313" key="3">
    <source>
        <dbReference type="Proteomes" id="UP000072520"/>
    </source>
</evidence>
<evidence type="ECO:0000313" key="2">
    <source>
        <dbReference type="EMBL" id="KTS98033.1"/>
    </source>
</evidence>
<protein>
    <submittedName>
        <fullName evidence="2">Uncharacterized protein</fullName>
    </submittedName>
</protein>
<dbReference type="Proteomes" id="UP000072520">
    <property type="component" value="Unassembled WGS sequence"/>
</dbReference>
<dbReference type="AlphaFoldDB" id="A0AB34VEY2"/>
<name>A0AB34VEY2_9GAMM</name>
<keyword evidence="1" id="KW-1133">Transmembrane helix</keyword>
<sequence>MHSLCLTENRVYFSQVAHYARQGIITAWLILPFCVLIYHGSIRACGPFTPGFNYRLPDAYSVNTDSGNTLILPVC</sequence>
<reference evidence="2 3" key="1">
    <citation type="journal article" date="2016" name="Front. Microbiol.">
        <title>Genomic Resource of Rice Seed Associated Bacteria.</title>
        <authorList>
            <person name="Midha S."/>
            <person name="Bansal K."/>
            <person name="Sharma S."/>
            <person name="Kumar N."/>
            <person name="Patil P.P."/>
            <person name="Chaudhry V."/>
            <person name="Patil P.B."/>
        </authorList>
    </citation>
    <scope>NUCLEOTIDE SEQUENCE [LARGE SCALE GENOMIC DNA]</scope>
    <source>
        <strain evidence="2 3">RSA13</strain>
    </source>
</reference>
<evidence type="ECO:0000256" key="1">
    <source>
        <dbReference type="SAM" id="Phobius"/>
    </source>
</evidence>
<dbReference type="EMBL" id="LDSI01000012">
    <property type="protein sequence ID" value="KTS98033.1"/>
    <property type="molecule type" value="Genomic_DNA"/>
</dbReference>
<keyword evidence="1" id="KW-0472">Membrane</keyword>
<gene>
    <name evidence="2" type="ORF">RSA13_10480</name>
</gene>
<feature type="transmembrane region" description="Helical" evidence="1">
    <location>
        <begin position="20"/>
        <end position="38"/>
    </location>
</feature>
<accession>A0AB34VEY2</accession>